<comment type="caution">
    <text evidence="1">The sequence shown here is derived from an EMBL/GenBank/DDBJ whole genome shotgun (WGS) entry which is preliminary data.</text>
</comment>
<dbReference type="Pfam" id="PF19570">
    <property type="entry name" value="DUF6088"/>
    <property type="match status" value="1"/>
</dbReference>
<dbReference type="InterPro" id="IPR045738">
    <property type="entry name" value="DUF6088"/>
</dbReference>
<protein>
    <submittedName>
        <fullName evidence="1">DUF6088 family protein</fullName>
    </submittedName>
</protein>
<keyword evidence="2" id="KW-1185">Reference proteome</keyword>
<gene>
    <name evidence="1" type="ORF">P0M35_09045</name>
</gene>
<evidence type="ECO:0000313" key="2">
    <source>
        <dbReference type="Proteomes" id="UP001221302"/>
    </source>
</evidence>
<sequence length="205" mass="23096">MTQLIENKILTKMKKAKRGTLFFVDNFISFGSQKAVSKALQRLVAKGEIYRVAPGIFVRPEIDQVIGIIMPTVDKIAVAIAKRDRARIVPTGVYALNKLGLSTQVPMNIVYLTDGSPRKVKLNKNVITFKKTSPKNVAALGNISKLVIQALKTIGQKNVDEQTIKHLQTLLKKENINYLDHDIRLAPEWIRKIMRPVLNEVKNEQ</sequence>
<evidence type="ECO:0000313" key="1">
    <source>
        <dbReference type="EMBL" id="MDF1612295.1"/>
    </source>
</evidence>
<accession>A0AAE3P3P5</accession>
<proteinExistence type="predicted"/>
<dbReference type="Proteomes" id="UP001221302">
    <property type="component" value="Unassembled WGS sequence"/>
</dbReference>
<dbReference type="EMBL" id="JARGDL010000012">
    <property type="protein sequence ID" value="MDF1612295.1"/>
    <property type="molecule type" value="Genomic_DNA"/>
</dbReference>
<dbReference type="AlphaFoldDB" id="A0AAE3P3P5"/>
<dbReference type="RefSeq" id="WP_321536066.1">
    <property type="nucleotide sequence ID" value="NZ_JARGDL010000012.1"/>
</dbReference>
<name>A0AAE3P3P5_9BACT</name>
<reference evidence="1" key="1">
    <citation type="submission" date="2023-03" db="EMBL/GenBank/DDBJ databases">
        <title>Stygiobacter electus gen. nov., sp. nov., facultatively anaerobic thermotolerant bacterium of the class Ignavibacteria from a well of Yessentuki mineral water deposit.</title>
        <authorList>
            <person name="Podosokorskaya O.A."/>
            <person name="Elcheninov A.G."/>
            <person name="Petrova N.F."/>
            <person name="Zavarzina D.G."/>
            <person name="Kublanov I.V."/>
            <person name="Merkel A.Y."/>
        </authorList>
    </citation>
    <scope>NUCLEOTIDE SEQUENCE</scope>
    <source>
        <strain evidence="1">09-Me</strain>
    </source>
</reference>
<organism evidence="1 2">
    <name type="scientific">Stygiobacter electus</name>
    <dbReference type="NCBI Taxonomy" id="3032292"/>
    <lineage>
        <taxon>Bacteria</taxon>
        <taxon>Pseudomonadati</taxon>
        <taxon>Ignavibacteriota</taxon>
        <taxon>Ignavibacteria</taxon>
        <taxon>Ignavibacteriales</taxon>
        <taxon>Melioribacteraceae</taxon>
        <taxon>Stygiobacter</taxon>
    </lineage>
</organism>